<dbReference type="CDD" id="cd02440">
    <property type="entry name" value="AdoMet_MTases"/>
    <property type="match status" value="1"/>
</dbReference>
<evidence type="ECO:0000313" key="5">
    <source>
        <dbReference type="EMBL" id="SHG87933.1"/>
    </source>
</evidence>
<comment type="similarity">
    <text evidence="1">Belongs to the methyltransferase superfamily.</text>
</comment>
<dbReference type="PANTHER" id="PTHR44942:SF4">
    <property type="entry name" value="METHYLTRANSFERASE TYPE 11 DOMAIN-CONTAINING PROTEIN"/>
    <property type="match status" value="1"/>
</dbReference>
<dbReference type="Gene3D" id="3.40.50.150">
    <property type="entry name" value="Vaccinia Virus protein VP39"/>
    <property type="match status" value="1"/>
</dbReference>
<accession>A0A1M5NG46</accession>
<dbReference type="GO" id="GO:0032259">
    <property type="term" value="P:methylation"/>
    <property type="evidence" value="ECO:0007669"/>
    <property type="project" value="UniProtKB-KW"/>
</dbReference>
<reference evidence="5 6" key="1">
    <citation type="submission" date="2016-11" db="EMBL/GenBank/DDBJ databases">
        <authorList>
            <person name="Jaros S."/>
            <person name="Januszkiewicz K."/>
            <person name="Wedrychowicz H."/>
        </authorList>
    </citation>
    <scope>NUCLEOTIDE SEQUENCE [LARGE SCALE GENOMIC DNA]</scope>
    <source>
        <strain evidence="5 6">DSM 44523</strain>
    </source>
</reference>
<name>A0A1M5NG46_STRHI</name>
<sequence length="265" mass="29446">MSEADRERLRATFTEDAELYDRCRPTYPPALFDDLAALVPLTPASRVLEIGCGTGQATLPLARLGCAVTAVELGAEMAAVARRKLVPFPSVRFEVTSFEEWPLPAEGFDLVLAATSFHWVDPAVRTAKAADALRPDGALAVISTHHVAGGTAAFFVDVQEFYERFMPGTSPNLRLTAADDIPRDSGEFDQSGRFGPVRFLRYEWEQLYTTSEYLDLLFTYSNHRALSATARQALFSDIRRLIDDNHGGRITKRYLTEFALAHRAQ</sequence>
<dbReference type="AlphaFoldDB" id="A0A1M5NG46"/>
<protein>
    <submittedName>
        <fullName evidence="5">Methyltransferase domain-containing protein</fullName>
    </submittedName>
</protein>
<feature type="domain" description="Methyltransferase type 11" evidence="4">
    <location>
        <begin position="48"/>
        <end position="140"/>
    </location>
</feature>
<keyword evidence="3 5" id="KW-0808">Transferase</keyword>
<dbReference type="EMBL" id="FQVN01000015">
    <property type="protein sequence ID" value="SHG87933.1"/>
    <property type="molecule type" value="Genomic_DNA"/>
</dbReference>
<evidence type="ECO:0000259" key="4">
    <source>
        <dbReference type="Pfam" id="PF08241"/>
    </source>
</evidence>
<proteinExistence type="inferred from homology"/>
<gene>
    <name evidence="5" type="ORF">SAMN05444320_115117</name>
</gene>
<evidence type="ECO:0000256" key="3">
    <source>
        <dbReference type="ARBA" id="ARBA00022679"/>
    </source>
</evidence>
<dbReference type="PANTHER" id="PTHR44942">
    <property type="entry name" value="METHYLTRANSF_11 DOMAIN-CONTAINING PROTEIN"/>
    <property type="match status" value="1"/>
</dbReference>
<dbReference type="InterPro" id="IPR029063">
    <property type="entry name" value="SAM-dependent_MTases_sf"/>
</dbReference>
<dbReference type="InterPro" id="IPR013216">
    <property type="entry name" value="Methyltransf_11"/>
</dbReference>
<dbReference type="Pfam" id="PF08241">
    <property type="entry name" value="Methyltransf_11"/>
    <property type="match status" value="1"/>
</dbReference>
<keyword evidence="2 5" id="KW-0489">Methyltransferase</keyword>
<organism evidence="5 6">
    <name type="scientific">Streptoalloteichus hindustanus</name>
    <dbReference type="NCBI Taxonomy" id="2017"/>
    <lineage>
        <taxon>Bacteria</taxon>
        <taxon>Bacillati</taxon>
        <taxon>Actinomycetota</taxon>
        <taxon>Actinomycetes</taxon>
        <taxon>Pseudonocardiales</taxon>
        <taxon>Pseudonocardiaceae</taxon>
        <taxon>Streptoalloteichus</taxon>
    </lineage>
</organism>
<evidence type="ECO:0000256" key="1">
    <source>
        <dbReference type="ARBA" id="ARBA00008361"/>
    </source>
</evidence>
<evidence type="ECO:0000256" key="2">
    <source>
        <dbReference type="ARBA" id="ARBA00022603"/>
    </source>
</evidence>
<dbReference type="SUPFAM" id="SSF53335">
    <property type="entry name" value="S-adenosyl-L-methionine-dependent methyltransferases"/>
    <property type="match status" value="1"/>
</dbReference>
<dbReference type="STRING" id="2017.SAMN05444320_115117"/>
<keyword evidence="6" id="KW-1185">Reference proteome</keyword>
<dbReference type="OrthoDB" id="9797252at2"/>
<dbReference type="RefSeq" id="WP_073489634.1">
    <property type="nucleotide sequence ID" value="NZ_FQVN01000015.1"/>
</dbReference>
<dbReference type="Proteomes" id="UP000184501">
    <property type="component" value="Unassembled WGS sequence"/>
</dbReference>
<dbReference type="InterPro" id="IPR051052">
    <property type="entry name" value="Diverse_substrate_MTase"/>
</dbReference>
<dbReference type="GO" id="GO:0008757">
    <property type="term" value="F:S-adenosylmethionine-dependent methyltransferase activity"/>
    <property type="evidence" value="ECO:0007669"/>
    <property type="project" value="InterPro"/>
</dbReference>
<evidence type="ECO:0000313" key="6">
    <source>
        <dbReference type="Proteomes" id="UP000184501"/>
    </source>
</evidence>